<evidence type="ECO:0008006" key="3">
    <source>
        <dbReference type="Google" id="ProtNLM"/>
    </source>
</evidence>
<dbReference type="AlphaFoldDB" id="A0A024P4V6"/>
<dbReference type="Proteomes" id="UP000028868">
    <property type="component" value="Unassembled WGS sequence"/>
</dbReference>
<sequence>MYDKILKQTAHRPSSLPNGAWMMSQKWENLLFMHFPVSKQALQSYLPDGMVMDCYQGDAWVTILPFEVSDMHFRKTPPIPYLHTYLELNVRTYVKKNGIPGLYFFSLDANKLLTVLGARMTTLPYYYARMDMWREGNTIHYKSKRWGRSKASLQASFLPYSSPYLPKQESIDKWLLERYYAWKTNRKCTVEIGIHHMPWEIQEVEANIQTYQLTPFNFENLGKGRVVFHFSPVKRVLFWPMRILK</sequence>
<evidence type="ECO:0000313" key="1">
    <source>
        <dbReference type="EMBL" id="CDQ23803.1"/>
    </source>
</evidence>
<reference evidence="2" key="1">
    <citation type="submission" date="2014-03" db="EMBL/GenBank/DDBJ databases">
        <authorList>
            <person name="Urmite Genomes U."/>
        </authorList>
    </citation>
    <scope>NUCLEOTIDE SEQUENCE [LARGE SCALE GENOMIC DNA]</scope>
    <source>
        <strain evidence="2">HD-03</strain>
    </source>
</reference>
<dbReference type="InterPro" id="IPR018644">
    <property type="entry name" value="DUF2071"/>
</dbReference>
<evidence type="ECO:0000313" key="2">
    <source>
        <dbReference type="Proteomes" id="UP000028868"/>
    </source>
</evidence>
<dbReference type="Pfam" id="PF09844">
    <property type="entry name" value="DUF2071"/>
    <property type="match status" value="1"/>
</dbReference>
<reference evidence="1 2" key="2">
    <citation type="submission" date="2014-05" db="EMBL/GenBank/DDBJ databases">
        <title>Draft genome sequence of Halobacillus karajensis HK-03.</title>
        <authorList>
            <person name="Khelaifia S."/>
            <person name="Croce O."/>
            <person name="Lagier J.C."/>
            <person name="Raoult D."/>
        </authorList>
    </citation>
    <scope>NUCLEOTIDE SEQUENCE [LARGE SCALE GENOMIC DNA]</scope>
    <source>
        <strain evidence="1 2">HD-03</strain>
    </source>
</reference>
<dbReference type="PANTHER" id="PTHR39186">
    <property type="entry name" value="DUF2071 FAMILY PROTEIN"/>
    <property type="match status" value="1"/>
</dbReference>
<dbReference type="InterPro" id="IPR023375">
    <property type="entry name" value="ADC_dom_sf"/>
</dbReference>
<organism evidence="1 2">
    <name type="scientific">Halobacillus karajensis</name>
    <dbReference type="NCBI Taxonomy" id="195088"/>
    <lineage>
        <taxon>Bacteria</taxon>
        <taxon>Bacillati</taxon>
        <taxon>Bacillota</taxon>
        <taxon>Bacilli</taxon>
        <taxon>Bacillales</taxon>
        <taxon>Bacillaceae</taxon>
        <taxon>Halobacillus</taxon>
    </lineage>
</organism>
<dbReference type="SUPFAM" id="SSF160104">
    <property type="entry name" value="Acetoacetate decarboxylase-like"/>
    <property type="match status" value="1"/>
</dbReference>
<dbReference type="Gene3D" id="2.40.400.10">
    <property type="entry name" value="Acetoacetate decarboxylase-like"/>
    <property type="match status" value="1"/>
</dbReference>
<dbReference type="EMBL" id="CCDI010000002">
    <property type="protein sequence ID" value="CDQ23803.1"/>
    <property type="molecule type" value="Genomic_DNA"/>
</dbReference>
<gene>
    <name evidence="1" type="ORF">BN983_02054</name>
</gene>
<dbReference type="PANTHER" id="PTHR39186:SF1">
    <property type="entry name" value="DUF2071 DOMAIN-CONTAINING PROTEIN"/>
    <property type="match status" value="1"/>
</dbReference>
<protein>
    <recommendedName>
        <fullName evidence="3">DUF2071 domain-containing protein</fullName>
    </recommendedName>
</protein>
<proteinExistence type="predicted"/>
<comment type="caution">
    <text evidence="1">The sequence shown here is derived from an EMBL/GenBank/DDBJ whole genome shotgun (WGS) entry which is preliminary data.</text>
</comment>
<accession>A0A024P4V6</accession>
<keyword evidence="2" id="KW-1185">Reference proteome</keyword>
<name>A0A024P4V6_9BACI</name>
<dbReference type="RefSeq" id="WP_051744113.1">
    <property type="nucleotide sequence ID" value="NZ_CCDH010000003.1"/>
</dbReference>